<feature type="compositionally biased region" description="Basic and acidic residues" evidence="1">
    <location>
        <begin position="12"/>
        <end position="47"/>
    </location>
</feature>
<evidence type="ECO:0000313" key="3">
    <source>
        <dbReference type="Proteomes" id="UP001439008"/>
    </source>
</evidence>
<proteinExistence type="predicted"/>
<evidence type="ECO:0000256" key="1">
    <source>
        <dbReference type="SAM" id="MobiDB-lite"/>
    </source>
</evidence>
<gene>
    <name evidence="2" type="ORF">MHBO_002523</name>
</gene>
<evidence type="ECO:0000313" key="2">
    <source>
        <dbReference type="EMBL" id="MES1920911.1"/>
    </source>
</evidence>
<feature type="compositionally biased region" description="Basic and acidic residues" evidence="1">
    <location>
        <begin position="69"/>
        <end position="82"/>
    </location>
</feature>
<feature type="region of interest" description="Disordered" evidence="1">
    <location>
        <begin position="112"/>
        <end position="133"/>
    </location>
</feature>
<feature type="region of interest" description="Disordered" evidence="1">
    <location>
        <begin position="1"/>
        <end position="99"/>
    </location>
</feature>
<comment type="caution">
    <text evidence="2">The sequence shown here is derived from an EMBL/GenBank/DDBJ whole genome shotgun (WGS) entry which is preliminary data.</text>
</comment>
<name>A0ABV2AMM5_9EUKA</name>
<reference evidence="2 3" key="1">
    <citation type="journal article" date="2024" name="BMC Biol.">
        <title>Comparative genomics of Ascetosporea gives new insight into the evolutionary basis for animal parasitism in Rhizaria.</title>
        <authorList>
            <person name="Hiltunen Thoren M."/>
            <person name="Onut-Brannstrom I."/>
            <person name="Alfjorden A."/>
            <person name="Peckova H."/>
            <person name="Swords F."/>
            <person name="Hooper C."/>
            <person name="Holzer A.S."/>
            <person name="Bass D."/>
            <person name="Burki F."/>
        </authorList>
    </citation>
    <scope>NUCLEOTIDE SEQUENCE [LARGE SCALE GENOMIC DNA]</scope>
    <source>
        <strain evidence="2">20-A016</strain>
    </source>
</reference>
<dbReference type="EMBL" id="JBDODL010000951">
    <property type="protein sequence ID" value="MES1920911.1"/>
    <property type="molecule type" value="Genomic_DNA"/>
</dbReference>
<keyword evidence="3" id="KW-1185">Reference proteome</keyword>
<accession>A0ABV2AMM5</accession>
<organism evidence="2 3">
    <name type="scientific">Bonamia ostreae</name>
    <dbReference type="NCBI Taxonomy" id="126728"/>
    <lineage>
        <taxon>Eukaryota</taxon>
        <taxon>Sar</taxon>
        <taxon>Rhizaria</taxon>
        <taxon>Endomyxa</taxon>
        <taxon>Ascetosporea</taxon>
        <taxon>Haplosporida</taxon>
        <taxon>Bonamia</taxon>
    </lineage>
</organism>
<feature type="compositionally biased region" description="Polar residues" evidence="1">
    <location>
        <begin position="112"/>
        <end position="123"/>
    </location>
</feature>
<feature type="compositionally biased region" description="Basic residues" evidence="1">
    <location>
        <begin position="48"/>
        <end position="68"/>
    </location>
</feature>
<dbReference type="Proteomes" id="UP001439008">
    <property type="component" value="Unassembled WGS sequence"/>
</dbReference>
<protein>
    <submittedName>
        <fullName evidence="2">Uncharacterized protein</fullName>
    </submittedName>
</protein>
<sequence length="149" mass="18548">MSRASNRQNKRYINETEHRRRDRETENRRRDRETENRRRDRETETSRRKSKSRSIKNSHRHRTRSRSRLRNDNTKFRDDRPKVTIMRPSSRKFYKEKELSKEELDRELDQFKNQANKNRSNLFEYNIPSGDETVVKKKLDDELDDYWND</sequence>